<gene>
    <name evidence="3" type="ORF">S03H2_17897</name>
</gene>
<accession>X1GNN8</accession>
<feature type="non-terminal residue" evidence="3">
    <location>
        <position position="1"/>
    </location>
</feature>
<dbReference type="Gene3D" id="3.50.50.60">
    <property type="entry name" value="FAD/NAD(P)-binding domain"/>
    <property type="match status" value="2"/>
</dbReference>
<feature type="region of interest" description="Disordered" evidence="1">
    <location>
        <begin position="188"/>
        <end position="210"/>
    </location>
</feature>
<organism evidence="3">
    <name type="scientific">marine sediment metagenome</name>
    <dbReference type="NCBI Taxonomy" id="412755"/>
    <lineage>
        <taxon>unclassified sequences</taxon>
        <taxon>metagenomes</taxon>
        <taxon>ecological metagenomes</taxon>
    </lineage>
</organism>
<evidence type="ECO:0000256" key="1">
    <source>
        <dbReference type="SAM" id="MobiDB-lite"/>
    </source>
</evidence>
<evidence type="ECO:0000313" key="3">
    <source>
        <dbReference type="EMBL" id="GAH34623.1"/>
    </source>
</evidence>
<dbReference type="GO" id="GO:0016491">
    <property type="term" value="F:oxidoreductase activity"/>
    <property type="evidence" value="ECO:0007669"/>
    <property type="project" value="InterPro"/>
</dbReference>
<protein>
    <recommendedName>
        <fullName evidence="2">FAD/NAD(P)-binding domain-containing protein</fullName>
    </recommendedName>
</protein>
<feature type="domain" description="FAD/NAD(P)-binding" evidence="2">
    <location>
        <begin position="16"/>
        <end position="114"/>
    </location>
</feature>
<dbReference type="InterPro" id="IPR023753">
    <property type="entry name" value="FAD/NAD-binding_dom"/>
</dbReference>
<name>X1GNN8_9ZZZZ</name>
<dbReference type="InterPro" id="IPR036188">
    <property type="entry name" value="FAD/NAD-bd_sf"/>
</dbReference>
<reference evidence="3" key="1">
    <citation type="journal article" date="2014" name="Front. Microbiol.">
        <title>High frequency of phylogenetically diverse reductive dehalogenase-homologous genes in deep subseafloor sedimentary metagenomes.</title>
        <authorList>
            <person name="Kawai M."/>
            <person name="Futagami T."/>
            <person name="Toyoda A."/>
            <person name="Takaki Y."/>
            <person name="Nishi S."/>
            <person name="Hori S."/>
            <person name="Arai W."/>
            <person name="Tsubouchi T."/>
            <person name="Morono Y."/>
            <person name="Uchiyama I."/>
            <person name="Ito T."/>
            <person name="Fujiyama A."/>
            <person name="Inagaki F."/>
            <person name="Takami H."/>
        </authorList>
    </citation>
    <scope>NUCLEOTIDE SEQUENCE</scope>
    <source>
        <strain evidence="3">Expedition CK06-06</strain>
    </source>
</reference>
<dbReference type="Pfam" id="PF07992">
    <property type="entry name" value="Pyr_redox_2"/>
    <property type="match status" value="1"/>
</dbReference>
<evidence type="ECO:0000259" key="2">
    <source>
        <dbReference type="Pfam" id="PF07992"/>
    </source>
</evidence>
<dbReference type="SUPFAM" id="SSF51905">
    <property type="entry name" value="FAD/NAD(P)-binding domain"/>
    <property type="match status" value="1"/>
</dbReference>
<dbReference type="PANTHER" id="PTHR43755:SF1">
    <property type="entry name" value="FAD-DEPENDENT PYRIDINE NUCLEOTIDE-DISULPHIDE OXIDOREDUCTASE"/>
    <property type="match status" value="1"/>
</dbReference>
<sequence length="210" mass="23185">NRQRVEIAIYTPELKPMGGAGPAMGDAVIGMLKERDIKFYPQHKVQRLESGSRTIVFEEGEASFDLLVGIPPHVAPKVVREAGLTDETGWIPVEIDTLETHYPGVYALGDVTSARQPNPTGLFLPKAGVFADEQSRVVAVNIAAELRGEDKSKRYHGKGFCYIEVGDGMAAYGSGDFYSYPGPRVYLEPPSERHHKERKKLEMDQLGELV</sequence>
<feature type="compositionally biased region" description="Basic and acidic residues" evidence="1">
    <location>
        <begin position="190"/>
        <end position="203"/>
    </location>
</feature>
<dbReference type="PANTHER" id="PTHR43755">
    <property type="match status" value="1"/>
</dbReference>
<dbReference type="EMBL" id="BARU01009257">
    <property type="protein sequence ID" value="GAH34623.1"/>
    <property type="molecule type" value="Genomic_DNA"/>
</dbReference>
<dbReference type="AlphaFoldDB" id="X1GNN8"/>
<dbReference type="InterPro" id="IPR052541">
    <property type="entry name" value="SQRD"/>
</dbReference>
<comment type="caution">
    <text evidence="3">The sequence shown here is derived from an EMBL/GenBank/DDBJ whole genome shotgun (WGS) entry which is preliminary data.</text>
</comment>
<proteinExistence type="predicted"/>